<reference evidence="1 2" key="1">
    <citation type="submission" date="2014-09" db="EMBL/GenBank/DDBJ databases">
        <title>Genome sequencing of Methyloceanibacter caenitepidi Gela4.</title>
        <authorList>
            <person name="Takeuchi M."/>
            <person name="Susumu S."/>
            <person name="Kamagata Y."/>
            <person name="Oshima K."/>
            <person name="Hattori M."/>
            <person name="Iwasaki W."/>
        </authorList>
    </citation>
    <scope>NUCLEOTIDE SEQUENCE [LARGE SCALE GENOMIC DNA]</scope>
    <source>
        <strain evidence="1 2">Gela4</strain>
    </source>
</reference>
<dbReference type="HOGENOM" id="CLU_079283_3_0_5"/>
<dbReference type="SUPFAM" id="SSF82649">
    <property type="entry name" value="SufE/NifU"/>
    <property type="match status" value="1"/>
</dbReference>
<dbReference type="KEGG" id="mcg:GL4_2376"/>
<evidence type="ECO:0000313" key="2">
    <source>
        <dbReference type="Proteomes" id="UP000031643"/>
    </source>
</evidence>
<dbReference type="OrthoDB" id="7857113at2"/>
<dbReference type="STRING" id="1384459.GL4_2376"/>
<sequence length="153" mass="16187">MTRPEDIYSDRLLALAAAMPRTERLAAPQATARAHSKLCGSTVEVDLVMDGDVVTGYGQTVRACLLGQTAASVMGREIVGSTATELRAVGAAMRAMLKQGGPPPTGRWEDLALLESVRDYKARQPSTLLVFDAVEDAIGQIEAMSVAAEQPSV</sequence>
<dbReference type="EMBL" id="AP014648">
    <property type="protein sequence ID" value="BAQ17813.1"/>
    <property type="molecule type" value="Genomic_DNA"/>
</dbReference>
<protein>
    <submittedName>
        <fullName evidence="1">Putative iron-sulfur cluster assembly scaffold protein for SUF system, SufE2</fullName>
    </submittedName>
</protein>
<evidence type="ECO:0000313" key="1">
    <source>
        <dbReference type="EMBL" id="BAQ17813.1"/>
    </source>
</evidence>
<dbReference type="AlphaFoldDB" id="A0A0A8K4E4"/>
<accession>A0A0A8K4E4</accession>
<dbReference type="Gene3D" id="3.90.1010.10">
    <property type="match status" value="1"/>
</dbReference>
<gene>
    <name evidence="1" type="ORF">GL4_2376</name>
</gene>
<organism evidence="1 2">
    <name type="scientific">Methyloceanibacter caenitepidi</name>
    <dbReference type="NCBI Taxonomy" id="1384459"/>
    <lineage>
        <taxon>Bacteria</taxon>
        <taxon>Pseudomonadati</taxon>
        <taxon>Pseudomonadota</taxon>
        <taxon>Alphaproteobacteria</taxon>
        <taxon>Hyphomicrobiales</taxon>
        <taxon>Hyphomicrobiaceae</taxon>
        <taxon>Methyloceanibacter</taxon>
    </lineage>
</organism>
<dbReference type="RefSeq" id="WP_045367682.1">
    <property type="nucleotide sequence ID" value="NZ_AP014648.1"/>
</dbReference>
<proteinExistence type="predicted"/>
<keyword evidence="2" id="KW-1185">Reference proteome</keyword>
<name>A0A0A8K4E4_9HYPH</name>
<dbReference type="Proteomes" id="UP000031643">
    <property type="component" value="Chromosome"/>
</dbReference>